<dbReference type="AlphaFoldDB" id="A0A138ZZK3"/>
<dbReference type="Proteomes" id="UP000070544">
    <property type="component" value="Unassembled WGS sequence"/>
</dbReference>
<accession>A0A138ZZK3</accession>
<organism evidence="2 3">
    <name type="scientific">Gonapodya prolifera (strain JEL478)</name>
    <name type="common">Monoblepharis prolifera</name>
    <dbReference type="NCBI Taxonomy" id="1344416"/>
    <lineage>
        <taxon>Eukaryota</taxon>
        <taxon>Fungi</taxon>
        <taxon>Fungi incertae sedis</taxon>
        <taxon>Chytridiomycota</taxon>
        <taxon>Chytridiomycota incertae sedis</taxon>
        <taxon>Monoblepharidomycetes</taxon>
        <taxon>Monoblepharidales</taxon>
        <taxon>Gonapodyaceae</taxon>
        <taxon>Gonapodya</taxon>
    </lineage>
</organism>
<feature type="compositionally biased region" description="Basic and acidic residues" evidence="1">
    <location>
        <begin position="1"/>
        <end position="16"/>
    </location>
</feature>
<feature type="compositionally biased region" description="Basic residues" evidence="1">
    <location>
        <begin position="59"/>
        <end position="69"/>
    </location>
</feature>
<name>A0A138ZZK3_GONPJ</name>
<gene>
    <name evidence="2" type="ORF">M427DRAFT_140260</name>
</gene>
<evidence type="ECO:0000313" key="2">
    <source>
        <dbReference type="EMBL" id="KXS09936.1"/>
    </source>
</evidence>
<feature type="region of interest" description="Disordered" evidence="1">
    <location>
        <begin position="1"/>
        <end position="88"/>
    </location>
</feature>
<proteinExistence type="predicted"/>
<reference evidence="2 3" key="1">
    <citation type="journal article" date="2015" name="Genome Biol. Evol.">
        <title>Phylogenomic analyses indicate that early fungi evolved digesting cell walls of algal ancestors of land plants.</title>
        <authorList>
            <person name="Chang Y."/>
            <person name="Wang S."/>
            <person name="Sekimoto S."/>
            <person name="Aerts A.L."/>
            <person name="Choi C."/>
            <person name="Clum A."/>
            <person name="LaButti K.M."/>
            <person name="Lindquist E.A."/>
            <person name="Yee Ngan C."/>
            <person name="Ohm R.A."/>
            <person name="Salamov A.A."/>
            <person name="Grigoriev I.V."/>
            <person name="Spatafora J.W."/>
            <person name="Berbee M.L."/>
        </authorList>
    </citation>
    <scope>NUCLEOTIDE SEQUENCE [LARGE SCALE GENOMIC DNA]</scope>
    <source>
        <strain evidence="2 3">JEL478</strain>
    </source>
</reference>
<feature type="compositionally biased region" description="Basic and acidic residues" evidence="1">
    <location>
        <begin position="30"/>
        <end position="46"/>
    </location>
</feature>
<sequence length="88" mass="9743">MDSDVKGKGEYLRDHGGTFNAGSSAGLKSRKFEREGVDRKPKDAPDRTSGNADGTTLREKKKKEGKHLKKKDDDQHPPPPPQGFWKPA</sequence>
<evidence type="ECO:0000313" key="3">
    <source>
        <dbReference type="Proteomes" id="UP000070544"/>
    </source>
</evidence>
<evidence type="ECO:0000256" key="1">
    <source>
        <dbReference type="SAM" id="MobiDB-lite"/>
    </source>
</evidence>
<keyword evidence="3" id="KW-1185">Reference proteome</keyword>
<dbReference type="EMBL" id="KQ965844">
    <property type="protein sequence ID" value="KXS09936.1"/>
    <property type="molecule type" value="Genomic_DNA"/>
</dbReference>
<protein>
    <submittedName>
        <fullName evidence="2">Uncharacterized protein</fullName>
    </submittedName>
</protein>